<dbReference type="Pfam" id="PF13401">
    <property type="entry name" value="AAA_22"/>
    <property type="match status" value="1"/>
</dbReference>
<dbReference type="SMART" id="SM00382">
    <property type="entry name" value="AAA"/>
    <property type="match status" value="1"/>
</dbReference>
<evidence type="ECO:0000313" key="2">
    <source>
        <dbReference type="EMBL" id="OFJ46445.1"/>
    </source>
</evidence>
<dbReference type="InterPro" id="IPR052026">
    <property type="entry name" value="ExeA_AAA_ATPase_DNA-bind"/>
</dbReference>
<protein>
    <recommendedName>
        <fullName evidence="1">AAA+ ATPase domain-containing protein</fullName>
    </recommendedName>
</protein>
<evidence type="ECO:0000313" key="3">
    <source>
        <dbReference type="Proteomes" id="UP000092634"/>
    </source>
</evidence>
<dbReference type="PANTHER" id="PTHR35894:SF1">
    <property type="entry name" value="PHOSPHORIBULOKINASE _ URIDINE KINASE FAMILY"/>
    <property type="match status" value="1"/>
</dbReference>
<dbReference type="AlphaFoldDB" id="A0A1E8PJQ1"/>
<dbReference type="SUPFAM" id="SSF52540">
    <property type="entry name" value="P-loop containing nucleoside triphosphate hydrolases"/>
    <property type="match status" value="1"/>
</dbReference>
<gene>
    <name evidence="2" type="ORF">BA896_021915</name>
</gene>
<proteinExistence type="predicted"/>
<dbReference type="GO" id="GO:0016887">
    <property type="term" value="F:ATP hydrolysis activity"/>
    <property type="evidence" value="ECO:0007669"/>
    <property type="project" value="InterPro"/>
</dbReference>
<dbReference type="PANTHER" id="PTHR35894">
    <property type="entry name" value="GENERAL SECRETION PATHWAY PROTEIN A-RELATED"/>
    <property type="match status" value="1"/>
</dbReference>
<dbReference type="Gene3D" id="3.40.50.300">
    <property type="entry name" value="P-loop containing nucleotide triphosphate hydrolases"/>
    <property type="match status" value="1"/>
</dbReference>
<reference evidence="2 3" key="1">
    <citation type="submission" date="2016-10" db="EMBL/GenBank/DDBJ databases">
        <title>Updated version of Genome Assembly of Janthinobacterium lividum ERGS5:01.</title>
        <authorList>
            <person name="Kumar R."/>
            <person name="Acharya V."/>
            <person name="Singh D."/>
        </authorList>
    </citation>
    <scope>NUCLEOTIDE SEQUENCE [LARGE SCALE GENOMIC DNA]</scope>
    <source>
        <strain evidence="2 3">ERGS5:01</strain>
    </source>
</reference>
<dbReference type="InterPro" id="IPR049945">
    <property type="entry name" value="AAA_22"/>
</dbReference>
<dbReference type="Proteomes" id="UP000092634">
    <property type="component" value="Unassembled WGS sequence"/>
</dbReference>
<sequence>MLLQNETLTPAARKHFSLFRNPFSDDINSRDDVFLSPDIRLCRELLWDVAKNGGFCALVGESGSGKTTIREELLERIRREGAPVIVIEPYILAMEDNDVKGKTLKSAQIAETIISALDPSASLKRTPHARFKQLHDLLKASYKSGNTHVLIIEEAHSLPVATLKHLKRFRELKDGYARLLGVVLIGQPELKIKLSAHNPEVREVVQRCEVVELEPLDRHLVEYVAHKIARVGGRAEDIFEPEAFDAIRTKLTRTVRGGKAVDAISICYPLVVNNLLARAMNIAADIAAVKINADLIMEAV</sequence>
<dbReference type="InterPro" id="IPR003593">
    <property type="entry name" value="AAA+_ATPase"/>
</dbReference>
<name>A0A1E8PJQ1_9BURK</name>
<accession>A0A1E8PJQ1</accession>
<dbReference type="InterPro" id="IPR027417">
    <property type="entry name" value="P-loop_NTPase"/>
</dbReference>
<feature type="domain" description="AAA+ ATPase" evidence="1">
    <location>
        <begin position="52"/>
        <end position="209"/>
    </location>
</feature>
<organism evidence="2 3">
    <name type="scientific">Janthinobacterium lividum</name>
    <dbReference type="NCBI Taxonomy" id="29581"/>
    <lineage>
        <taxon>Bacteria</taxon>
        <taxon>Pseudomonadati</taxon>
        <taxon>Pseudomonadota</taxon>
        <taxon>Betaproteobacteria</taxon>
        <taxon>Burkholderiales</taxon>
        <taxon>Oxalobacteraceae</taxon>
        <taxon>Janthinobacterium</taxon>
    </lineage>
</organism>
<evidence type="ECO:0000259" key="1">
    <source>
        <dbReference type="SMART" id="SM00382"/>
    </source>
</evidence>
<dbReference type="EMBL" id="MAQB02000014">
    <property type="protein sequence ID" value="OFJ46445.1"/>
    <property type="molecule type" value="Genomic_DNA"/>
</dbReference>
<comment type="caution">
    <text evidence="2">The sequence shown here is derived from an EMBL/GenBank/DDBJ whole genome shotgun (WGS) entry which is preliminary data.</text>
</comment>